<comment type="caution">
    <text evidence="5">The sequence shown here is derived from an EMBL/GenBank/DDBJ whole genome shotgun (WGS) entry which is preliminary data.</text>
</comment>
<dbReference type="RefSeq" id="WP_054357713.1">
    <property type="nucleotide sequence ID" value="NZ_LJYW01000001.1"/>
</dbReference>
<keyword evidence="3" id="KW-0862">Zinc</keyword>
<organism evidence="5 6">
    <name type="scientific">Prosthecodimorpha hirschii</name>
    <dbReference type="NCBI Taxonomy" id="665126"/>
    <lineage>
        <taxon>Bacteria</taxon>
        <taxon>Pseudomonadati</taxon>
        <taxon>Pseudomonadota</taxon>
        <taxon>Alphaproteobacteria</taxon>
        <taxon>Hyphomicrobiales</taxon>
        <taxon>Ancalomicrobiaceae</taxon>
        <taxon>Prosthecodimorpha</taxon>
    </lineage>
</organism>
<name>A0A0P6W0E3_9HYPH</name>
<dbReference type="InterPro" id="IPR013658">
    <property type="entry name" value="SGL"/>
</dbReference>
<feature type="binding site" evidence="3">
    <location>
        <position position="120"/>
    </location>
    <ligand>
        <name>substrate</name>
    </ligand>
</feature>
<dbReference type="Pfam" id="PF08450">
    <property type="entry name" value="SGL"/>
    <property type="match status" value="1"/>
</dbReference>
<feature type="active site" description="Proton donor/acceptor" evidence="2">
    <location>
        <position position="232"/>
    </location>
</feature>
<dbReference type="EMBL" id="LJYW01000001">
    <property type="protein sequence ID" value="KPL51551.1"/>
    <property type="molecule type" value="Genomic_DNA"/>
</dbReference>
<feature type="binding site" evidence="3">
    <location>
        <position position="178"/>
    </location>
    <ligand>
        <name>a divalent metal cation</name>
        <dbReference type="ChEBI" id="CHEBI:60240"/>
    </ligand>
</feature>
<evidence type="ECO:0000256" key="3">
    <source>
        <dbReference type="PIRSR" id="PIRSR605511-2"/>
    </source>
</evidence>
<dbReference type="PANTHER" id="PTHR47572:SF4">
    <property type="entry name" value="LACTONASE DRP35"/>
    <property type="match status" value="1"/>
</dbReference>
<dbReference type="SUPFAM" id="SSF63829">
    <property type="entry name" value="Calcium-dependent phosphotriesterase"/>
    <property type="match status" value="1"/>
</dbReference>
<reference evidence="5 6" key="1">
    <citation type="submission" date="2015-09" db="EMBL/GenBank/DDBJ databases">
        <authorList>
            <person name="Jackson K.R."/>
            <person name="Lunt B.L."/>
            <person name="Fisher J.N.B."/>
            <person name="Gardner A.V."/>
            <person name="Bailey M.E."/>
            <person name="Deus L.M."/>
            <person name="Earl A.S."/>
            <person name="Gibby P.D."/>
            <person name="Hartmann K.A."/>
            <person name="Liu J.E."/>
            <person name="Manci A.M."/>
            <person name="Nielsen D.A."/>
            <person name="Solomon M.B."/>
            <person name="Breakwell D.P."/>
            <person name="Burnett S.H."/>
            <person name="Grose J.H."/>
        </authorList>
    </citation>
    <scope>NUCLEOTIDE SEQUENCE [LARGE SCALE GENOMIC DNA]</scope>
    <source>
        <strain evidence="5 6">16</strain>
    </source>
</reference>
<dbReference type="InterPro" id="IPR051262">
    <property type="entry name" value="SMP-30/CGR1_Lactonase"/>
</dbReference>
<keyword evidence="6" id="KW-1185">Reference proteome</keyword>
<dbReference type="GO" id="GO:0046872">
    <property type="term" value="F:metal ion binding"/>
    <property type="evidence" value="ECO:0007669"/>
    <property type="project" value="UniProtKB-KW"/>
</dbReference>
<protein>
    <submittedName>
        <fullName evidence="5">Gluconolactonase</fullName>
    </submittedName>
</protein>
<reference evidence="5 6" key="2">
    <citation type="submission" date="2015-10" db="EMBL/GenBank/DDBJ databases">
        <title>Draft Genome Sequence of Prosthecomicrobium hirschii ATCC 27832.</title>
        <authorList>
            <person name="Daniel J."/>
            <person name="Givan S.A."/>
            <person name="Brun Y.V."/>
            <person name="Brown P.J."/>
        </authorList>
    </citation>
    <scope>NUCLEOTIDE SEQUENCE [LARGE SCALE GENOMIC DNA]</scope>
    <source>
        <strain evidence="5 6">16</strain>
    </source>
</reference>
<dbReference type="InterPro" id="IPR011042">
    <property type="entry name" value="6-blade_b-propeller_TolB-like"/>
</dbReference>
<feature type="domain" description="SMP-30/Gluconolactonase/LRE-like region" evidence="4">
    <location>
        <begin position="32"/>
        <end position="287"/>
    </location>
</feature>
<dbReference type="STRING" id="665126.ABB55_04315"/>
<evidence type="ECO:0000313" key="6">
    <source>
        <dbReference type="Proteomes" id="UP000048984"/>
    </source>
</evidence>
<keyword evidence="3" id="KW-0479">Metal-binding</keyword>
<sequence length="303" mass="33452">MSPAVEIIDYQRFRPCVVGNARIEVLHTGMLWAEGPVWFADGQYLLWSDIPADRIYRWCEGGGVSVFRSPSNNANGNTRDRQGRLITCESGARRLTRTEYDGTITVLADQYRGRRLNSPNDVVVKSDDTIWFTDPDYGILSDYTGTKAESELGFRPVFRYDPKTGDLAIATDRMVRPNGLAFSPDESILYVADTGGSHQQGGPFHILAFDVVEGRTLANPRIFAKPDVGVSDGFRIDEDGNLWTSAGDGVHCFAPDGALIGKIRFPEVISNLTFGGVRRSRLFVTGASTLYSIFVGRRGIQTP</sequence>
<accession>A0A0P6W0E3</accession>
<comment type="cofactor">
    <cofactor evidence="3">
        <name>Zn(2+)</name>
        <dbReference type="ChEBI" id="CHEBI:29105"/>
    </cofactor>
    <text evidence="3">Binds 1 divalent metal cation per subunit.</text>
</comment>
<evidence type="ECO:0000256" key="2">
    <source>
        <dbReference type="PIRSR" id="PIRSR605511-1"/>
    </source>
</evidence>
<dbReference type="AlphaFoldDB" id="A0A0P6W0E3"/>
<dbReference type="Gene3D" id="2.120.10.30">
    <property type="entry name" value="TolB, C-terminal domain"/>
    <property type="match status" value="1"/>
</dbReference>
<evidence type="ECO:0000313" key="5">
    <source>
        <dbReference type="EMBL" id="KPL51551.1"/>
    </source>
</evidence>
<proteinExistence type="predicted"/>
<gene>
    <name evidence="5" type="ORF">ABB55_04315</name>
</gene>
<dbReference type="InterPro" id="IPR005511">
    <property type="entry name" value="SMP-30"/>
</dbReference>
<dbReference type="Proteomes" id="UP000048984">
    <property type="component" value="Unassembled WGS sequence"/>
</dbReference>
<feature type="binding site" evidence="3">
    <location>
        <position position="232"/>
    </location>
    <ligand>
        <name>a divalent metal cation</name>
        <dbReference type="ChEBI" id="CHEBI:60240"/>
    </ligand>
</feature>
<evidence type="ECO:0000256" key="1">
    <source>
        <dbReference type="ARBA" id="ARBA00022801"/>
    </source>
</evidence>
<dbReference type="PANTHER" id="PTHR47572">
    <property type="entry name" value="LIPOPROTEIN-RELATED"/>
    <property type="match status" value="1"/>
</dbReference>
<feature type="binding site" evidence="3">
    <location>
        <position position="34"/>
    </location>
    <ligand>
        <name>a divalent metal cation</name>
        <dbReference type="ChEBI" id="CHEBI:60240"/>
    </ligand>
</feature>
<evidence type="ECO:0000259" key="4">
    <source>
        <dbReference type="Pfam" id="PF08450"/>
    </source>
</evidence>
<dbReference type="PRINTS" id="PR01790">
    <property type="entry name" value="SMP30FAMILY"/>
</dbReference>
<keyword evidence="1" id="KW-0378">Hydrolase</keyword>
<dbReference type="GO" id="GO:0016787">
    <property type="term" value="F:hydrolase activity"/>
    <property type="evidence" value="ECO:0007669"/>
    <property type="project" value="UniProtKB-KW"/>
</dbReference>